<comment type="caution">
    <text evidence="9">The sequence shown here is derived from an EMBL/GenBank/DDBJ whole genome shotgun (WGS) entry which is preliminary data.</text>
</comment>
<protein>
    <submittedName>
        <fullName evidence="9">Iron oxidase oxidoreductase</fullName>
    </submittedName>
</protein>
<reference evidence="9" key="1">
    <citation type="submission" date="2023-01" db="EMBL/GenBank/DDBJ databases">
        <title>Sulfurovum sp. XTW-4 genome assembly.</title>
        <authorList>
            <person name="Wang J."/>
        </authorList>
    </citation>
    <scope>NUCLEOTIDE SEQUENCE</scope>
    <source>
        <strain evidence="9">XTW-4</strain>
    </source>
</reference>
<keyword evidence="6" id="KW-0411">Iron-sulfur</keyword>
<keyword evidence="5" id="KW-0408">Iron</keyword>
<evidence type="ECO:0000256" key="6">
    <source>
        <dbReference type="ARBA" id="ARBA00023014"/>
    </source>
</evidence>
<accession>A0ABT7QQP7</accession>
<evidence type="ECO:0000256" key="5">
    <source>
        <dbReference type="ARBA" id="ARBA00023004"/>
    </source>
</evidence>
<proteinExistence type="predicted"/>
<evidence type="ECO:0000256" key="3">
    <source>
        <dbReference type="ARBA" id="ARBA00022723"/>
    </source>
</evidence>
<evidence type="ECO:0000259" key="8">
    <source>
        <dbReference type="PROSITE" id="PS51373"/>
    </source>
</evidence>
<dbReference type="InterPro" id="IPR000170">
    <property type="entry name" value="High_potential_FeS_prot"/>
</dbReference>
<keyword evidence="1" id="KW-0813">Transport</keyword>
<dbReference type="InterPro" id="IPR036369">
    <property type="entry name" value="HIPIP_sf"/>
</dbReference>
<dbReference type="PROSITE" id="PS51373">
    <property type="entry name" value="HIPIP"/>
    <property type="match status" value="1"/>
</dbReference>
<evidence type="ECO:0000313" key="9">
    <source>
        <dbReference type="EMBL" id="MDM5263366.1"/>
    </source>
</evidence>
<dbReference type="Gene3D" id="4.10.490.10">
    <property type="entry name" value="High potential iron-sulphur protein"/>
    <property type="match status" value="1"/>
</dbReference>
<evidence type="ECO:0000313" key="10">
    <source>
        <dbReference type="Proteomes" id="UP001169066"/>
    </source>
</evidence>
<keyword evidence="2" id="KW-0004">4Fe-4S</keyword>
<organism evidence="9 10">
    <name type="scientific">Sulfurovum xiamenensis</name>
    <dbReference type="NCBI Taxonomy" id="3019066"/>
    <lineage>
        <taxon>Bacteria</taxon>
        <taxon>Pseudomonadati</taxon>
        <taxon>Campylobacterota</taxon>
        <taxon>Epsilonproteobacteria</taxon>
        <taxon>Campylobacterales</taxon>
        <taxon>Sulfurovaceae</taxon>
        <taxon>Sulfurovum</taxon>
    </lineage>
</organism>
<dbReference type="RefSeq" id="WP_289401465.1">
    <property type="nucleotide sequence ID" value="NZ_JAQIBC010000002.1"/>
</dbReference>
<gene>
    <name evidence="9" type="ORF">PF327_04075</name>
</gene>
<dbReference type="SUPFAM" id="SSF57652">
    <property type="entry name" value="HIPIP (high potential iron protein)"/>
    <property type="match status" value="1"/>
</dbReference>
<keyword evidence="4" id="KW-0249">Electron transport</keyword>
<dbReference type="EMBL" id="JAQIBC010000002">
    <property type="protein sequence ID" value="MDM5263366.1"/>
    <property type="molecule type" value="Genomic_DNA"/>
</dbReference>
<dbReference type="Proteomes" id="UP001169066">
    <property type="component" value="Unassembled WGS sequence"/>
</dbReference>
<evidence type="ECO:0000256" key="1">
    <source>
        <dbReference type="ARBA" id="ARBA00022448"/>
    </source>
</evidence>
<keyword evidence="3" id="KW-0479">Metal-binding</keyword>
<evidence type="ECO:0000256" key="7">
    <source>
        <dbReference type="SAM" id="SignalP"/>
    </source>
</evidence>
<feature type="chain" id="PRO_5045883016" evidence="7">
    <location>
        <begin position="28"/>
        <end position="92"/>
    </location>
</feature>
<feature type="domain" description="High potential iron-sulfur proteins family profile" evidence="8">
    <location>
        <begin position="17"/>
        <end position="80"/>
    </location>
</feature>
<sequence>MKSSRRYFFRYMSALGLVSFFPVPISAKTAKNIVKYQSTPKDGNACKTCMHFIPETNECKTVEGSIDPNGWCIIYFRDPHYKEVKVEDDNAT</sequence>
<keyword evidence="7" id="KW-0732">Signal</keyword>
<name>A0ABT7QQP7_9BACT</name>
<evidence type="ECO:0000256" key="2">
    <source>
        <dbReference type="ARBA" id="ARBA00022485"/>
    </source>
</evidence>
<feature type="signal peptide" evidence="7">
    <location>
        <begin position="1"/>
        <end position="27"/>
    </location>
</feature>
<keyword evidence="10" id="KW-1185">Reference proteome</keyword>
<evidence type="ECO:0000256" key="4">
    <source>
        <dbReference type="ARBA" id="ARBA00022982"/>
    </source>
</evidence>